<keyword evidence="1" id="KW-0378">Hydrolase</keyword>
<dbReference type="EMBL" id="KZ819689">
    <property type="protein sequence ID" value="PWN54295.1"/>
    <property type="molecule type" value="Genomic_DNA"/>
</dbReference>
<evidence type="ECO:0000313" key="1">
    <source>
        <dbReference type="EMBL" id="PWN54295.1"/>
    </source>
</evidence>
<reference evidence="1 2" key="1">
    <citation type="journal article" date="2018" name="Mol. Biol. Evol.">
        <title>Broad Genomic Sampling Reveals a Smut Pathogenic Ancestry of the Fungal Clade Ustilaginomycotina.</title>
        <authorList>
            <person name="Kijpornyongpan T."/>
            <person name="Mondo S.J."/>
            <person name="Barry K."/>
            <person name="Sandor L."/>
            <person name="Lee J."/>
            <person name="Lipzen A."/>
            <person name="Pangilinan J."/>
            <person name="LaButti K."/>
            <person name="Hainaut M."/>
            <person name="Henrissat B."/>
            <person name="Grigoriev I.V."/>
            <person name="Spatafora J.W."/>
            <person name="Aime M.C."/>
        </authorList>
    </citation>
    <scope>NUCLEOTIDE SEQUENCE [LARGE SCALE GENOMIC DNA]</scope>
    <source>
        <strain evidence="1 2">SA 807</strain>
    </source>
</reference>
<proteinExistence type="predicted"/>
<name>A0ACD0P887_9BASI</name>
<accession>A0ACD0P887</accession>
<organism evidence="1 2">
    <name type="scientific">Violaceomyces palustris</name>
    <dbReference type="NCBI Taxonomy" id="1673888"/>
    <lineage>
        <taxon>Eukaryota</taxon>
        <taxon>Fungi</taxon>
        <taxon>Dikarya</taxon>
        <taxon>Basidiomycota</taxon>
        <taxon>Ustilaginomycotina</taxon>
        <taxon>Ustilaginomycetes</taxon>
        <taxon>Violaceomycetales</taxon>
        <taxon>Violaceomycetaceae</taxon>
        <taxon>Violaceomyces</taxon>
    </lineage>
</organism>
<protein>
    <submittedName>
        <fullName evidence="1">Glycoside hydrolase</fullName>
    </submittedName>
</protein>
<dbReference type="Proteomes" id="UP000245626">
    <property type="component" value="Unassembled WGS sequence"/>
</dbReference>
<gene>
    <name evidence="1" type="ORF">IE53DRAFT_239764</name>
</gene>
<evidence type="ECO:0000313" key="2">
    <source>
        <dbReference type="Proteomes" id="UP000245626"/>
    </source>
</evidence>
<sequence length="487" mass="54880">MKFSTIFVALIPLVLASFTKALDNGLALTPQMGWNTWNSYGCNINENIILDAAKAIKAEGLDKFGYNYVVIDDCWQADQRDPETKVIPADPKKFPRGLKAVVDEINALGLKAGIYSSAGTMTCGHHIGSLDYEEIDAKAWAEDGFEYLKYDNCFNEGREGTSQLSRDRYFAMTNALNKTGQPMIYSLCQWGMDAVENWAPTIGNSWRISGDIYPSFNRYDDRCPCEDMQNCKLPGFHCSVAKILEFAAPLGQKAYPGAWNDLDMLEVGNKGMTRDEQIVHFTMWSMVKSPLIMGNVVTAMTNQTRAILTNKHVIDISQDVASSPAIRLWKRKVEDSGGDGNVQLWKSSLSNGTYAVAVINFSNKEQKVKVSFEDVFLDEYLSEGDHGDRAWDAYDLWQGVDFETYSAETRELQPLEGGPFKEELPELTIRPHALKVFKMAPEGTKGLGTSPEELERRSLEEKRLVMMGRAKEWQEKREERRRDTKGL</sequence>
<keyword evidence="2" id="KW-1185">Reference proteome</keyword>